<dbReference type="InterPro" id="IPR036322">
    <property type="entry name" value="WD40_repeat_dom_sf"/>
</dbReference>
<gene>
    <name evidence="5" type="ORF">ROZALSC1DRAFT_4662</name>
</gene>
<evidence type="ECO:0000256" key="3">
    <source>
        <dbReference type="PROSITE-ProRule" id="PRU00221"/>
    </source>
</evidence>
<dbReference type="Pfam" id="PF12937">
    <property type="entry name" value="F-box-like"/>
    <property type="match status" value="1"/>
</dbReference>
<evidence type="ECO:0000313" key="5">
    <source>
        <dbReference type="EMBL" id="RKP20031.1"/>
    </source>
</evidence>
<keyword evidence="2" id="KW-0677">Repeat</keyword>
<dbReference type="Gene3D" id="1.20.1280.50">
    <property type="match status" value="1"/>
</dbReference>
<evidence type="ECO:0000313" key="6">
    <source>
        <dbReference type="Proteomes" id="UP000281549"/>
    </source>
</evidence>
<dbReference type="AlphaFoldDB" id="A0A4P9YM69"/>
<dbReference type="InterPro" id="IPR001680">
    <property type="entry name" value="WD40_rpt"/>
</dbReference>
<dbReference type="PRINTS" id="PR00320">
    <property type="entry name" value="GPROTEINBRPT"/>
</dbReference>
<dbReference type="InterPro" id="IPR015943">
    <property type="entry name" value="WD40/YVTN_repeat-like_dom_sf"/>
</dbReference>
<dbReference type="InterPro" id="IPR001810">
    <property type="entry name" value="F-box_dom"/>
</dbReference>
<dbReference type="PANTHER" id="PTHR22847:SF637">
    <property type="entry name" value="WD REPEAT DOMAIN 5B"/>
    <property type="match status" value="1"/>
</dbReference>
<dbReference type="SMART" id="SM00320">
    <property type="entry name" value="WD40"/>
    <property type="match status" value="4"/>
</dbReference>
<feature type="non-terminal residue" evidence="5">
    <location>
        <position position="1"/>
    </location>
</feature>
<feature type="repeat" description="WD" evidence="3">
    <location>
        <begin position="167"/>
        <end position="196"/>
    </location>
</feature>
<dbReference type="Pfam" id="PF00400">
    <property type="entry name" value="WD40"/>
    <property type="match status" value="4"/>
</dbReference>
<dbReference type="PROSITE" id="PS50294">
    <property type="entry name" value="WD_REPEATS_REGION"/>
    <property type="match status" value="2"/>
</dbReference>
<dbReference type="PROSITE" id="PS50181">
    <property type="entry name" value="FBOX"/>
    <property type="match status" value="1"/>
</dbReference>
<keyword evidence="1 3" id="KW-0853">WD repeat</keyword>
<feature type="repeat" description="WD" evidence="3">
    <location>
        <begin position="210"/>
        <end position="249"/>
    </location>
</feature>
<dbReference type="SUPFAM" id="SSF50978">
    <property type="entry name" value="WD40 repeat-like"/>
    <property type="match status" value="1"/>
</dbReference>
<organism evidence="5 6">
    <name type="scientific">Rozella allomycis (strain CSF55)</name>
    <dbReference type="NCBI Taxonomy" id="988480"/>
    <lineage>
        <taxon>Eukaryota</taxon>
        <taxon>Fungi</taxon>
        <taxon>Fungi incertae sedis</taxon>
        <taxon>Cryptomycota</taxon>
        <taxon>Cryptomycota incertae sedis</taxon>
        <taxon>Rozella</taxon>
    </lineage>
</organism>
<dbReference type="EMBL" id="ML005122">
    <property type="protein sequence ID" value="RKP20031.1"/>
    <property type="molecule type" value="Genomic_DNA"/>
</dbReference>
<accession>A0A4P9YM69</accession>
<dbReference type="GO" id="GO:1990234">
    <property type="term" value="C:transferase complex"/>
    <property type="evidence" value="ECO:0007669"/>
    <property type="project" value="UniProtKB-ARBA"/>
</dbReference>
<dbReference type="InterPro" id="IPR036047">
    <property type="entry name" value="F-box-like_dom_sf"/>
</dbReference>
<feature type="domain" description="F-box" evidence="4">
    <location>
        <begin position="1"/>
        <end position="45"/>
    </location>
</feature>
<dbReference type="PROSITE" id="PS50082">
    <property type="entry name" value="WD_REPEATS_2"/>
    <property type="match status" value="3"/>
</dbReference>
<evidence type="ECO:0000256" key="1">
    <source>
        <dbReference type="ARBA" id="ARBA00022574"/>
    </source>
</evidence>
<dbReference type="InterPro" id="IPR020472">
    <property type="entry name" value="WD40_PAC1"/>
</dbReference>
<reference evidence="6" key="1">
    <citation type="journal article" date="2018" name="Nat. Microbiol.">
        <title>Leveraging single-cell genomics to expand the fungal tree of life.</title>
        <authorList>
            <person name="Ahrendt S.R."/>
            <person name="Quandt C.A."/>
            <person name="Ciobanu D."/>
            <person name="Clum A."/>
            <person name="Salamov A."/>
            <person name="Andreopoulos B."/>
            <person name="Cheng J.F."/>
            <person name="Woyke T."/>
            <person name="Pelin A."/>
            <person name="Henrissat B."/>
            <person name="Reynolds N.K."/>
            <person name="Benny G.L."/>
            <person name="Smith M.E."/>
            <person name="James T.Y."/>
            <person name="Grigoriev I.V."/>
        </authorList>
    </citation>
    <scope>NUCLEOTIDE SEQUENCE [LARGE SCALE GENOMIC DNA]</scope>
    <source>
        <strain evidence="6">CSF55</strain>
    </source>
</reference>
<feature type="repeat" description="WD" evidence="3">
    <location>
        <begin position="127"/>
        <end position="166"/>
    </location>
</feature>
<name>A0A4P9YM69_ROZAC</name>
<feature type="non-terminal residue" evidence="5">
    <location>
        <position position="263"/>
    </location>
</feature>
<proteinExistence type="predicted"/>
<protein>
    <submittedName>
        <fullName evidence="5">WD40 repeat-like protein</fullName>
    </submittedName>
</protein>
<sequence length="263" mass="31054">FITLLPRSISYYILSMLHPRSWTLLCTVNQTWYSIIKEEEFWEYLFKKMKVSKVADVNYWPGDIKQNSYKVYLIQRWNKRFFKTRKIEMHEESITCLLYQHPYVITASAERTIKILDVCNDKQVATLEGHKDTISAMAVQKDILVSASFDKSIRIWSLSERKEKQFLTGHKSSVNTVQYRKSLIASGSSDKTVRLWRYNMDGTFAHHRTLNGHESGIKCLDFDDYILLSMSFDQQLRMWHLATGNCVRMWQMAYNGINNLLFD</sequence>
<dbReference type="Gene3D" id="2.130.10.10">
    <property type="entry name" value="YVTN repeat-like/Quinoprotein amine dehydrogenase"/>
    <property type="match status" value="1"/>
</dbReference>
<dbReference type="SUPFAM" id="SSF81383">
    <property type="entry name" value="F-box domain"/>
    <property type="match status" value="1"/>
</dbReference>
<evidence type="ECO:0000259" key="4">
    <source>
        <dbReference type="PROSITE" id="PS50181"/>
    </source>
</evidence>
<dbReference type="PANTHER" id="PTHR22847">
    <property type="entry name" value="WD40 REPEAT PROTEIN"/>
    <property type="match status" value="1"/>
</dbReference>
<dbReference type="Proteomes" id="UP000281549">
    <property type="component" value="Unassembled WGS sequence"/>
</dbReference>
<evidence type="ECO:0000256" key="2">
    <source>
        <dbReference type="ARBA" id="ARBA00022737"/>
    </source>
</evidence>